<dbReference type="GO" id="GO:0008999">
    <property type="term" value="F:protein-N-terminal-alanine acetyltransferase activity"/>
    <property type="evidence" value="ECO:0007669"/>
    <property type="project" value="TreeGrafter"/>
</dbReference>
<dbReference type="EMBL" id="FOPU01000001">
    <property type="protein sequence ID" value="SFH08430.1"/>
    <property type="molecule type" value="Genomic_DNA"/>
</dbReference>
<dbReference type="FunFam" id="3.40.630.30:FF:000047">
    <property type="entry name" value="Acetyltransferase, GNAT family"/>
    <property type="match status" value="1"/>
</dbReference>
<dbReference type="InterPro" id="IPR000182">
    <property type="entry name" value="GNAT_dom"/>
</dbReference>
<accession>A0A1I2X4I0</accession>
<keyword evidence="2" id="KW-0808">Transferase</keyword>
<dbReference type="AlphaFoldDB" id="A0A1I2X4I0"/>
<protein>
    <submittedName>
        <fullName evidence="2">Protein N-acetyltransferase, RimJ/RimL family</fullName>
    </submittedName>
</protein>
<dbReference type="GO" id="GO:0005737">
    <property type="term" value="C:cytoplasm"/>
    <property type="evidence" value="ECO:0007669"/>
    <property type="project" value="TreeGrafter"/>
</dbReference>
<reference evidence="2 3" key="1">
    <citation type="submission" date="2016-10" db="EMBL/GenBank/DDBJ databases">
        <authorList>
            <person name="de Groot N.N."/>
        </authorList>
    </citation>
    <scope>NUCLEOTIDE SEQUENCE [LARGE SCALE GENOMIC DNA]</scope>
    <source>
        <strain evidence="2 3">DSM 8537</strain>
    </source>
</reference>
<evidence type="ECO:0000313" key="3">
    <source>
        <dbReference type="Proteomes" id="UP000183635"/>
    </source>
</evidence>
<dbReference type="OrthoDB" id="5295305at2"/>
<dbReference type="RefSeq" id="WP_074965742.1">
    <property type="nucleotide sequence ID" value="NZ_CBCRYP010000005.1"/>
</dbReference>
<dbReference type="PROSITE" id="PS51186">
    <property type="entry name" value="GNAT"/>
    <property type="match status" value="1"/>
</dbReference>
<dbReference type="GO" id="GO:1990189">
    <property type="term" value="F:protein N-terminal-serine acetyltransferase activity"/>
    <property type="evidence" value="ECO:0007669"/>
    <property type="project" value="TreeGrafter"/>
</dbReference>
<dbReference type="InterPro" id="IPR051908">
    <property type="entry name" value="Ribosomal_N-acetyltransferase"/>
</dbReference>
<keyword evidence="3" id="KW-1185">Reference proteome</keyword>
<dbReference type="Proteomes" id="UP000183635">
    <property type="component" value="Unassembled WGS sequence"/>
</dbReference>
<evidence type="ECO:0000259" key="1">
    <source>
        <dbReference type="PROSITE" id="PS51186"/>
    </source>
</evidence>
<dbReference type="PANTHER" id="PTHR43441:SF2">
    <property type="entry name" value="FAMILY ACETYLTRANSFERASE, PUTATIVE (AFU_ORTHOLOGUE AFUA_7G00850)-RELATED"/>
    <property type="match status" value="1"/>
</dbReference>
<evidence type="ECO:0000313" key="2">
    <source>
        <dbReference type="EMBL" id="SFH08430.1"/>
    </source>
</evidence>
<dbReference type="Pfam" id="PF13302">
    <property type="entry name" value="Acetyltransf_3"/>
    <property type="match status" value="1"/>
</dbReference>
<dbReference type="PANTHER" id="PTHR43441">
    <property type="entry name" value="RIBOSOMAL-PROTEIN-SERINE ACETYLTRANSFERASE"/>
    <property type="match status" value="1"/>
</dbReference>
<name>A0A1I2X4I0_9RHOB</name>
<dbReference type="Gene3D" id="3.40.630.30">
    <property type="match status" value="1"/>
</dbReference>
<dbReference type="InterPro" id="IPR016181">
    <property type="entry name" value="Acyl_CoA_acyltransferase"/>
</dbReference>
<sequence length="227" mass="25481">MSERPTGPVVTGFAPPPAPDLPRIEGRFVDLERLDPARHAEDLFAANQGQDWVWDYLGYGPFAALADYRDWQARMAASTDPVFYALRDRAGGRVGGVASFMRIDRANGVIEIGHIEIAPPMQQTPAATEAISLMIGWAFAAGYRRVEWKCDALNAPSRRAAQRYGFAYEGIFRQHMLTKGRNRDTAWYAIIDRDWPRLAEAHRAWLSPQNFDDQGRQRQSLSALTGS</sequence>
<organism evidence="2 3">
    <name type="scientific">Paracoccus aminovorans</name>
    <dbReference type="NCBI Taxonomy" id="34004"/>
    <lineage>
        <taxon>Bacteria</taxon>
        <taxon>Pseudomonadati</taxon>
        <taxon>Pseudomonadota</taxon>
        <taxon>Alphaproteobacteria</taxon>
        <taxon>Rhodobacterales</taxon>
        <taxon>Paracoccaceae</taxon>
        <taxon>Paracoccus</taxon>
    </lineage>
</organism>
<dbReference type="SUPFAM" id="SSF55729">
    <property type="entry name" value="Acyl-CoA N-acyltransferases (Nat)"/>
    <property type="match status" value="1"/>
</dbReference>
<feature type="domain" description="N-acetyltransferase" evidence="1">
    <location>
        <begin position="29"/>
        <end position="194"/>
    </location>
</feature>
<dbReference type="STRING" id="34004.SAMN04488021_10183"/>
<proteinExistence type="predicted"/>
<gene>
    <name evidence="2" type="ORF">SAMN04488021_10183</name>
</gene>